<reference evidence="2" key="1">
    <citation type="submission" date="2022-07" db="EMBL/GenBank/DDBJ databases">
        <authorList>
            <person name="Macas J."/>
            <person name="Novak P."/>
            <person name="Neumann P."/>
        </authorList>
    </citation>
    <scope>NUCLEOTIDE SEQUENCE</scope>
</reference>
<dbReference type="Proteomes" id="UP001152523">
    <property type="component" value="Unassembled WGS sequence"/>
</dbReference>
<dbReference type="Gene3D" id="3.40.395.10">
    <property type="entry name" value="Adenoviral Proteinase, Chain A"/>
    <property type="match status" value="1"/>
</dbReference>
<dbReference type="EMBL" id="CAMAPF010001009">
    <property type="protein sequence ID" value="CAH9138354.1"/>
    <property type="molecule type" value="Genomic_DNA"/>
</dbReference>
<dbReference type="InterPro" id="IPR038765">
    <property type="entry name" value="Papain-like_cys_pep_sf"/>
</dbReference>
<accession>A0AAV0FS22</accession>
<evidence type="ECO:0000313" key="3">
    <source>
        <dbReference type="Proteomes" id="UP001152523"/>
    </source>
</evidence>
<gene>
    <name evidence="2" type="ORF">CEPIT_LOCUS36736</name>
</gene>
<comment type="caution">
    <text evidence="2">The sequence shown here is derived from an EMBL/GenBank/DDBJ whole genome shotgun (WGS) entry which is preliminary data.</text>
</comment>
<sequence>MLAASTIEIISMLEEAPEVVIGDENLKKVLEASNKLLEVAEKQSRNAETNAPSPNQHIVNEDIERFWSSPTTIQALVQMDTITTTAAKTNAPESNQNVVDDDIEKFWSSPRNIQALVQIETGTVDGTVKRNIQGSFGKMAETPSFSIGLTQDNADKEITRIANEETGSGVNIIEDGNARKEVVLEMGCGVNIIEDGNARKEVVLEINPVGNAREVQQDSTEDAVMLCKNAVGLKVSEIHEQGSDAVATMNPGKRIVKPAAALKSPYLTRIVDPRESITRNEHLVAAWILIKKNAKMNEIVFKKAFWIQVTRGELVSLKEKSHVAPGVINAWAYILNLNERNRSDDSPGRIFAKAFPCLDSQADLGYDNNDAYVLFQAALDFGWNLVGQHSDIASFDLFFFPVMQIHHAYVICVNTKLKRVDIIDSSSARVSMKNKYGDMPARMLRMFVKYLLSRNMTSKANFVSKMKPTRLAMSWRDPEDVYDYGILMMRHMETYRGEGLLGWNIGVNREDSSMVKKVLGALRTKY</sequence>
<name>A0AAV0FS22_9ASTE</name>
<dbReference type="AlphaFoldDB" id="A0AAV0FS22"/>
<protein>
    <recommendedName>
        <fullName evidence="4">Ubiquitin-like protease family profile domain-containing protein</fullName>
    </recommendedName>
</protein>
<evidence type="ECO:0008006" key="4">
    <source>
        <dbReference type="Google" id="ProtNLM"/>
    </source>
</evidence>
<organism evidence="2 3">
    <name type="scientific">Cuscuta epithymum</name>
    <dbReference type="NCBI Taxonomy" id="186058"/>
    <lineage>
        <taxon>Eukaryota</taxon>
        <taxon>Viridiplantae</taxon>
        <taxon>Streptophyta</taxon>
        <taxon>Embryophyta</taxon>
        <taxon>Tracheophyta</taxon>
        <taxon>Spermatophyta</taxon>
        <taxon>Magnoliopsida</taxon>
        <taxon>eudicotyledons</taxon>
        <taxon>Gunneridae</taxon>
        <taxon>Pentapetalae</taxon>
        <taxon>asterids</taxon>
        <taxon>lamiids</taxon>
        <taxon>Solanales</taxon>
        <taxon>Convolvulaceae</taxon>
        <taxon>Cuscuteae</taxon>
        <taxon>Cuscuta</taxon>
        <taxon>Cuscuta subgen. Cuscuta</taxon>
    </lineage>
</organism>
<evidence type="ECO:0000256" key="1">
    <source>
        <dbReference type="SAM" id="Coils"/>
    </source>
</evidence>
<evidence type="ECO:0000313" key="2">
    <source>
        <dbReference type="EMBL" id="CAH9138354.1"/>
    </source>
</evidence>
<keyword evidence="1" id="KW-0175">Coiled coil</keyword>
<feature type="coiled-coil region" evidence="1">
    <location>
        <begin position="23"/>
        <end position="50"/>
    </location>
</feature>
<dbReference type="SUPFAM" id="SSF54001">
    <property type="entry name" value="Cysteine proteinases"/>
    <property type="match status" value="1"/>
</dbReference>
<feature type="non-terminal residue" evidence="2">
    <location>
        <position position="526"/>
    </location>
</feature>
<proteinExistence type="predicted"/>
<keyword evidence="3" id="KW-1185">Reference proteome</keyword>